<evidence type="ECO:0000256" key="9">
    <source>
        <dbReference type="RuleBase" id="RU362118"/>
    </source>
</evidence>
<dbReference type="GO" id="GO:0019346">
    <property type="term" value="P:transsulfuration"/>
    <property type="evidence" value="ECO:0007669"/>
    <property type="project" value="InterPro"/>
</dbReference>
<proteinExistence type="inferred from homology"/>
<evidence type="ECO:0000256" key="1">
    <source>
        <dbReference type="ARBA" id="ARBA00001933"/>
    </source>
</evidence>
<protein>
    <recommendedName>
        <fullName evidence="6">Cystathionine gamma-synthase</fullName>
        <ecNumber evidence="5">2.5.1.48</ecNumber>
    </recommendedName>
    <alternativeName>
        <fullName evidence="7">O-succinylhomoserine (thiol)-lyase</fullName>
    </alternativeName>
</protein>
<evidence type="ECO:0000256" key="7">
    <source>
        <dbReference type="ARBA" id="ARBA00083849"/>
    </source>
</evidence>
<sequence>MTTENIATAATAALSTRAIHAGQEPDPTTGAVSTPIYMTSTFKQDGVGGLRGGYDYSRSVNPTRTSFDKQLAAVEGAKHSISFASGLAAIDVLLRATLKPGDAILLGNDVYGGTYRLLSKVFVPWGITLDVVDITDPTAVSAALAQRQYAYVWVETPSNPLLSITDIAATAALAHAHGTKVAVDNTFASPVLQHPLQDGADVVVYSTTKYIGGHSDVVGGAVLVDDDKTAEKVAFLQNAAGAVPSPFDAWLEIRGLKTLELRVKQHSKNALAIAQWLEQHSEVEHVWYPGLESHPGHDIAARQMHGGFGGMISIQLAAGGEAARAFAGATKIFTLAESLGGVESLVEHPAAMTHASVSGTTLEVPDNLVRLSVGIEGVDDLIADLDQAFAAIAQ</sequence>
<dbReference type="SUPFAM" id="SSF53383">
    <property type="entry name" value="PLP-dependent transferases"/>
    <property type="match status" value="1"/>
</dbReference>
<dbReference type="InterPro" id="IPR000277">
    <property type="entry name" value="Cys/Met-Metab_PyrdxlP-dep_enz"/>
</dbReference>
<dbReference type="Gene3D" id="3.90.1150.10">
    <property type="entry name" value="Aspartate Aminotransferase, domain 1"/>
    <property type="match status" value="1"/>
</dbReference>
<dbReference type="InterPro" id="IPR015421">
    <property type="entry name" value="PyrdxlP-dep_Trfase_major"/>
</dbReference>
<evidence type="ECO:0000256" key="8">
    <source>
        <dbReference type="PIRSR" id="PIRSR001434-2"/>
    </source>
</evidence>
<dbReference type="PANTHER" id="PTHR11808:SF15">
    <property type="entry name" value="CYSTATHIONINE GAMMA-LYASE"/>
    <property type="match status" value="1"/>
</dbReference>
<evidence type="ECO:0000256" key="4">
    <source>
        <dbReference type="ARBA" id="ARBA00051441"/>
    </source>
</evidence>
<comment type="catalytic activity">
    <reaction evidence="4">
        <text>O-succinyl-L-homoserine + L-cysteine = L,L-cystathionine + succinate + H(+)</text>
        <dbReference type="Rhea" id="RHEA:20397"/>
        <dbReference type="ChEBI" id="CHEBI:15378"/>
        <dbReference type="ChEBI" id="CHEBI:30031"/>
        <dbReference type="ChEBI" id="CHEBI:35235"/>
        <dbReference type="ChEBI" id="CHEBI:57661"/>
        <dbReference type="ChEBI" id="CHEBI:58161"/>
        <dbReference type="EC" id="2.5.1.48"/>
    </reaction>
</comment>
<dbReference type="OrthoDB" id="9780685at2"/>
<dbReference type="Gene3D" id="3.40.640.10">
    <property type="entry name" value="Type I PLP-dependent aspartate aminotransferase-like (Major domain)"/>
    <property type="match status" value="1"/>
</dbReference>
<dbReference type="GO" id="GO:0005737">
    <property type="term" value="C:cytoplasm"/>
    <property type="evidence" value="ECO:0007669"/>
    <property type="project" value="TreeGrafter"/>
</dbReference>
<dbReference type="PIRSF" id="PIRSF001434">
    <property type="entry name" value="CGS"/>
    <property type="match status" value="1"/>
</dbReference>
<dbReference type="EMBL" id="JGZR01000005">
    <property type="protein sequence ID" value="KFJ04120.1"/>
    <property type="molecule type" value="Genomic_DNA"/>
</dbReference>
<dbReference type="EC" id="2.5.1.48" evidence="5"/>
<evidence type="ECO:0000256" key="5">
    <source>
        <dbReference type="ARBA" id="ARBA00066530"/>
    </source>
</evidence>
<evidence type="ECO:0000256" key="3">
    <source>
        <dbReference type="ARBA" id="ARBA00022898"/>
    </source>
</evidence>
<comment type="cofactor">
    <cofactor evidence="1 9">
        <name>pyridoxal 5'-phosphate</name>
        <dbReference type="ChEBI" id="CHEBI:597326"/>
    </cofactor>
</comment>
<comment type="caution">
    <text evidence="10">The sequence shown here is derived from an EMBL/GenBank/DDBJ whole genome shotgun (WGS) entry which is preliminary data.</text>
</comment>
<gene>
    <name evidence="10" type="ORF">BISU_1158</name>
</gene>
<dbReference type="GO" id="GO:0003962">
    <property type="term" value="F:cystathionine gamma-synthase activity"/>
    <property type="evidence" value="ECO:0007669"/>
    <property type="project" value="UniProtKB-EC"/>
</dbReference>
<dbReference type="InterPro" id="IPR015422">
    <property type="entry name" value="PyrdxlP-dep_Trfase_small"/>
</dbReference>
<dbReference type="FunFam" id="3.40.640.10:FF:000009">
    <property type="entry name" value="Cystathionine gamma-synthase homolog"/>
    <property type="match status" value="1"/>
</dbReference>
<dbReference type="GO" id="GO:0004123">
    <property type="term" value="F:cystathionine gamma-lyase activity"/>
    <property type="evidence" value="ECO:0007669"/>
    <property type="project" value="TreeGrafter"/>
</dbReference>
<dbReference type="NCBIfam" id="NF005871">
    <property type="entry name" value="PRK07811.1"/>
    <property type="match status" value="1"/>
</dbReference>
<evidence type="ECO:0000256" key="2">
    <source>
        <dbReference type="ARBA" id="ARBA00009077"/>
    </source>
</evidence>
<dbReference type="Proteomes" id="UP000029055">
    <property type="component" value="Unassembled WGS sequence"/>
</dbReference>
<dbReference type="RefSeq" id="WP_033502872.1">
    <property type="nucleotide sequence ID" value="NZ_CP062939.1"/>
</dbReference>
<dbReference type="PANTHER" id="PTHR11808">
    <property type="entry name" value="TRANS-SULFURATION ENZYME FAMILY MEMBER"/>
    <property type="match status" value="1"/>
</dbReference>
<reference evidence="10 11" key="1">
    <citation type="submission" date="2014-03" db="EMBL/GenBank/DDBJ databases">
        <title>Genomics of Bifidobacteria.</title>
        <authorList>
            <person name="Ventura M."/>
            <person name="Milani C."/>
            <person name="Lugli G.A."/>
        </authorList>
    </citation>
    <scope>NUCLEOTIDE SEQUENCE [LARGE SCALE GENOMIC DNA]</scope>
    <source>
        <strain evidence="10 11">LMG 11597</strain>
    </source>
</reference>
<dbReference type="InterPro" id="IPR054542">
    <property type="entry name" value="Cys_met_metab_PP"/>
</dbReference>
<dbReference type="STRING" id="77635.BISU_1158"/>
<dbReference type="eggNOG" id="COG0626">
    <property type="taxonomic scope" value="Bacteria"/>
</dbReference>
<keyword evidence="11" id="KW-1185">Reference proteome</keyword>
<evidence type="ECO:0000313" key="11">
    <source>
        <dbReference type="Proteomes" id="UP000029055"/>
    </source>
</evidence>
<comment type="similarity">
    <text evidence="2 9">Belongs to the trans-sulfuration enzymes family.</text>
</comment>
<dbReference type="FunFam" id="3.90.1150.10:FF:000008">
    <property type="entry name" value="Cystathionine gamma-synthase"/>
    <property type="match status" value="1"/>
</dbReference>
<dbReference type="Pfam" id="PF01053">
    <property type="entry name" value="Cys_Met_Meta_PP"/>
    <property type="match status" value="1"/>
</dbReference>
<name>A0A087E8L9_9BIFI</name>
<accession>A0A087E8L9</accession>
<dbReference type="InterPro" id="IPR015424">
    <property type="entry name" value="PyrdxlP-dep_Trfase"/>
</dbReference>
<dbReference type="GO" id="GO:0030170">
    <property type="term" value="F:pyridoxal phosphate binding"/>
    <property type="evidence" value="ECO:0007669"/>
    <property type="project" value="InterPro"/>
</dbReference>
<dbReference type="GO" id="GO:0019343">
    <property type="term" value="P:cysteine biosynthetic process via cystathionine"/>
    <property type="evidence" value="ECO:0007669"/>
    <property type="project" value="TreeGrafter"/>
</dbReference>
<keyword evidence="10" id="KW-0808">Transferase</keyword>
<feature type="modified residue" description="N6-(pyridoxal phosphate)lysine" evidence="8">
    <location>
        <position position="209"/>
    </location>
</feature>
<dbReference type="PROSITE" id="PS00868">
    <property type="entry name" value="CYS_MET_METAB_PP"/>
    <property type="match status" value="1"/>
</dbReference>
<dbReference type="AlphaFoldDB" id="A0A087E8L9"/>
<evidence type="ECO:0000313" key="10">
    <source>
        <dbReference type="EMBL" id="KFJ04120.1"/>
    </source>
</evidence>
<dbReference type="CDD" id="cd00614">
    <property type="entry name" value="CGS_like"/>
    <property type="match status" value="1"/>
</dbReference>
<keyword evidence="3 8" id="KW-0663">Pyridoxal phosphate</keyword>
<organism evidence="10 11">
    <name type="scientific">Bifidobacterium subtile</name>
    <dbReference type="NCBI Taxonomy" id="77635"/>
    <lineage>
        <taxon>Bacteria</taxon>
        <taxon>Bacillati</taxon>
        <taxon>Actinomycetota</taxon>
        <taxon>Actinomycetes</taxon>
        <taxon>Bifidobacteriales</taxon>
        <taxon>Bifidobacteriaceae</taxon>
        <taxon>Bifidobacterium</taxon>
    </lineage>
</organism>
<evidence type="ECO:0000256" key="6">
    <source>
        <dbReference type="ARBA" id="ARBA00068008"/>
    </source>
</evidence>